<name>A0A5B6WHD0_9ROSI</name>
<proteinExistence type="predicted"/>
<evidence type="ECO:0000313" key="1">
    <source>
        <dbReference type="EMBL" id="KAA3480608.1"/>
    </source>
</evidence>
<comment type="caution">
    <text evidence="1">The sequence shown here is derived from an EMBL/GenBank/DDBJ whole genome shotgun (WGS) entry which is preliminary data.</text>
</comment>
<organism evidence="1 2">
    <name type="scientific">Gossypium australe</name>
    <dbReference type="NCBI Taxonomy" id="47621"/>
    <lineage>
        <taxon>Eukaryota</taxon>
        <taxon>Viridiplantae</taxon>
        <taxon>Streptophyta</taxon>
        <taxon>Embryophyta</taxon>
        <taxon>Tracheophyta</taxon>
        <taxon>Spermatophyta</taxon>
        <taxon>Magnoliopsida</taxon>
        <taxon>eudicotyledons</taxon>
        <taxon>Gunneridae</taxon>
        <taxon>Pentapetalae</taxon>
        <taxon>rosids</taxon>
        <taxon>malvids</taxon>
        <taxon>Malvales</taxon>
        <taxon>Malvaceae</taxon>
        <taxon>Malvoideae</taxon>
        <taxon>Gossypium</taxon>
    </lineage>
</organism>
<keyword evidence="2" id="KW-1185">Reference proteome</keyword>
<dbReference type="EMBL" id="SMMG02000003">
    <property type="protein sequence ID" value="KAA3480608.1"/>
    <property type="molecule type" value="Genomic_DNA"/>
</dbReference>
<dbReference type="Proteomes" id="UP000325315">
    <property type="component" value="Unassembled WGS sequence"/>
</dbReference>
<reference evidence="2" key="1">
    <citation type="journal article" date="2019" name="Plant Biotechnol. J.">
        <title>Genome sequencing of the Australian wild diploid species Gossypium australe highlights disease resistance and delayed gland morphogenesis.</title>
        <authorList>
            <person name="Cai Y."/>
            <person name="Cai X."/>
            <person name="Wang Q."/>
            <person name="Wang P."/>
            <person name="Zhang Y."/>
            <person name="Cai C."/>
            <person name="Xu Y."/>
            <person name="Wang K."/>
            <person name="Zhou Z."/>
            <person name="Wang C."/>
            <person name="Geng S."/>
            <person name="Li B."/>
            <person name="Dong Q."/>
            <person name="Hou Y."/>
            <person name="Wang H."/>
            <person name="Ai P."/>
            <person name="Liu Z."/>
            <person name="Yi F."/>
            <person name="Sun M."/>
            <person name="An G."/>
            <person name="Cheng J."/>
            <person name="Zhang Y."/>
            <person name="Shi Q."/>
            <person name="Xie Y."/>
            <person name="Shi X."/>
            <person name="Chang Y."/>
            <person name="Huang F."/>
            <person name="Chen Y."/>
            <person name="Hong S."/>
            <person name="Mi L."/>
            <person name="Sun Q."/>
            <person name="Zhang L."/>
            <person name="Zhou B."/>
            <person name="Peng R."/>
            <person name="Zhang X."/>
            <person name="Liu F."/>
        </authorList>
    </citation>
    <scope>NUCLEOTIDE SEQUENCE [LARGE SCALE GENOMIC DNA]</scope>
    <source>
        <strain evidence="2">cv. PA1801</strain>
    </source>
</reference>
<sequence>MLWNSFLLKKQVVRDSYVECEMKLELSLSKRTKMVEESLGLSKKFEPSHVIRKIVLGLLIILSTKEQ</sequence>
<accession>A0A5B6WHD0</accession>
<evidence type="ECO:0000313" key="2">
    <source>
        <dbReference type="Proteomes" id="UP000325315"/>
    </source>
</evidence>
<gene>
    <name evidence="1" type="ORF">EPI10_021028</name>
</gene>
<protein>
    <submittedName>
        <fullName evidence="1">Uncharacterized protein</fullName>
    </submittedName>
</protein>
<dbReference type="AlphaFoldDB" id="A0A5B6WHD0"/>